<evidence type="ECO:0000256" key="2">
    <source>
        <dbReference type="ARBA" id="ARBA00023125"/>
    </source>
</evidence>
<dbReference type="InterPro" id="IPR036388">
    <property type="entry name" value="WH-like_DNA-bd_sf"/>
</dbReference>
<keyword evidence="3" id="KW-0804">Transcription</keyword>
<dbReference type="SUPFAM" id="SSF46785">
    <property type="entry name" value="Winged helix' DNA-binding domain"/>
    <property type="match status" value="1"/>
</dbReference>
<feature type="domain" description="HTH hxlR-type" evidence="4">
    <location>
        <begin position="9"/>
        <end position="106"/>
    </location>
</feature>
<dbReference type="InterPro" id="IPR036390">
    <property type="entry name" value="WH_DNA-bd_sf"/>
</dbReference>
<dbReference type="SUPFAM" id="SSF55718">
    <property type="entry name" value="SCP-like"/>
    <property type="match status" value="1"/>
</dbReference>
<proteinExistence type="predicted"/>
<dbReference type="EMBL" id="JAMPKX010000015">
    <property type="protein sequence ID" value="MEP0949805.1"/>
    <property type="molecule type" value="Genomic_DNA"/>
</dbReference>
<keyword evidence="6" id="KW-1185">Reference proteome</keyword>
<accession>A0ABV0KB68</accession>
<evidence type="ECO:0000256" key="3">
    <source>
        <dbReference type="ARBA" id="ARBA00023163"/>
    </source>
</evidence>
<dbReference type="Pfam" id="PF01638">
    <property type="entry name" value="HxlR"/>
    <property type="match status" value="1"/>
</dbReference>
<dbReference type="InterPro" id="IPR002577">
    <property type="entry name" value="HTH_HxlR"/>
</dbReference>
<evidence type="ECO:0000256" key="1">
    <source>
        <dbReference type="ARBA" id="ARBA00023015"/>
    </source>
</evidence>
<dbReference type="Pfam" id="PF02036">
    <property type="entry name" value="SCP2"/>
    <property type="match status" value="1"/>
</dbReference>
<dbReference type="InterPro" id="IPR003033">
    <property type="entry name" value="SCP2_sterol-bd_dom"/>
</dbReference>
<name>A0ABV0KB68_9CYAN</name>
<dbReference type="Gene3D" id="1.10.10.10">
    <property type="entry name" value="Winged helix-like DNA-binding domain superfamily/Winged helix DNA-binding domain"/>
    <property type="match status" value="1"/>
</dbReference>
<comment type="caution">
    <text evidence="5">The sequence shown here is derived from an EMBL/GenBank/DDBJ whole genome shotgun (WGS) entry which is preliminary data.</text>
</comment>
<dbReference type="InterPro" id="IPR036527">
    <property type="entry name" value="SCP2_sterol-bd_dom_sf"/>
</dbReference>
<keyword evidence="2" id="KW-0238">DNA-binding</keyword>
<reference evidence="5 6" key="1">
    <citation type="submission" date="2022-04" db="EMBL/GenBank/DDBJ databases">
        <title>Positive selection, recombination, and allopatry shape intraspecific diversity of widespread and dominant cyanobacteria.</title>
        <authorList>
            <person name="Wei J."/>
            <person name="Shu W."/>
            <person name="Hu C."/>
        </authorList>
    </citation>
    <scope>NUCLEOTIDE SEQUENCE [LARGE SCALE GENOMIC DNA]</scope>
    <source>
        <strain evidence="5 6">DQ-A4</strain>
    </source>
</reference>
<organism evidence="5 6">
    <name type="scientific">Leptolyngbya subtilissima DQ-A4</name>
    <dbReference type="NCBI Taxonomy" id="2933933"/>
    <lineage>
        <taxon>Bacteria</taxon>
        <taxon>Bacillati</taxon>
        <taxon>Cyanobacteriota</taxon>
        <taxon>Cyanophyceae</taxon>
        <taxon>Leptolyngbyales</taxon>
        <taxon>Leptolyngbyaceae</taxon>
        <taxon>Leptolyngbya group</taxon>
        <taxon>Leptolyngbya</taxon>
    </lineage>
</organism>
<evidence type="ECO:0000313" key="5">
    <source>
        <dbReference type="EMBL" id="MEP0949805.1"/>
    </source>
</evidence>
<keyword evidence="1" id="KW-0805">Transcription regulation</keyword>
<protein>
    <submittedName>
        <fullName evidence="5">Winged helix-turn-helix transcriptional regulator</fullName>
    </submittedName>
</protein>
<dbReference type="PANTHER" id="PTHR33204">
    <property type="entry name" value="TRANSCRIPTIONAL REGULATOR, MARR FAMILY"/>
    <property type="match status" value="1"/>
</dbReference>
<dbReference type="Proteomes" id="UP001482513">
    <property type="component" value="Unassembled WGS sequence"/>
</dbReference>
<dbReference type="PROSITE" id="PS51118">
    <property type="entry name" value="HTH_HXLR"/>
    <property type="match status" value="1"/>
</dbReference>
<evidence type="ECO:0000313" key="6">
    <source>
        <dbReference type="Proteomes" id="UP001482513"/>
    </source>
</evidence>
<dbReference type="PANTHER" id="PTHR33204:SF18">
    <property type="entry name" value="TRANSCRIPTIONAL REGULATORY PROTEIN"/>
    <property type="match status" value="1"/>
</dbReference>
<sequence>MGKGYGQYCPISRAAEIICERWTPLILRELMSGSHHFNEISYGVPLMSRALLIKRLKELELAGIITRQEKTTGPGSVYLLTPAGEALRPLIDQMGVWASHWTCDRLSPDQLDDRLLMWAMRRGINLGAFPATKVVLQFDLRGLTKGKQKERSYWMVVESERVDVCFQDPGFSVDVIIYADLSVFTHVVMGYESLEQALRTGSIAFDGPNEYVQQLPIWLYLQRERRHLSGIAPVVLGKMA</sequence>
<evidence type="ECO:0000259" key="4">
    <source>
        <dbReference type="PROSITE" id="PS51118"/>
    </source>
</evidence>
<gene>
    <name evidence="5" type="ORF">NC992_23220</name>
</gene>
<dbReference type="RefSeq" id="WP_190703403.1">
    <property type="nucleotide sequence ID" value="NZ_JAMPKX010000015.1"/>
</dbReference>